<reference evidence="1" key="1">
    <citation type="submission" date="2021-06" db="EMBL/GenBank/DDBJ databases">
        <authorList>
            <person name="Kallberg Y."/>
            <person name="Tangrot J."/>
            <person name="Rosling A."/>
        </authorList>
    </citation>
    <scope>NUCLEOTIDE SEQUENCE</scope>
    <source>
        <strain evidence="1">IL203A</strain>
    </source>
</reference>
<organism evidence="1 2">
    <name type="scientific">Dentiscutata heterogama</name>
    <dbReference type="NCBI Taxonomy" id="1316150"/>
    <lineage>
        <taxon>Eukaryota</taxon>
        <taxon>Fungi</taxon>
        <taxon>Fungi incertae sedis</taxon>
        <taxon>Mucoromycota</taxon>
        <taxon>Glomeromycotina</taxon>
        <taxon>Glomeromycetes</taxon>
        <taxon>Diversisporales</taxon>
        <taxon>Gigasporaceae</taxon>
        <taxon>Dentiscutata</taxon>
    </lineage>
</organism>
<feature type="non-terminal residue" evidence="1">
    <location>
        <position position="1"/>
    </location>
</feature>
<protein>
    <submittedName>
        <fullName evidence="1">4500_t:CDS:1</fullName>
    </submittedName>
</protein>
<keyword evidence="2" id="KW-1185">Reference proteome</keyword>
<accession>A0ACA9M5R6</accession>
<name>A0ACA9M5R6_9GLOM</name>
<comment type="caution">
    <text evidence="1">The sequence shown here is derived from an EMBL/GenBank/DDBJ whole genome shotgun (WGS) entry which is preliminary data.</text>
</comment>
<sequence length="74" mass="8025">STGVPFPNKEILCSDASYQQLPQQSSSVQNYSLSSSSPVINTTYTVSNNAVAQKRAIELISDSEKELTELRAMA</sequence>
<evidence type="ECO:0000313" key="2">
    <source>
        <dbReference type="Proteomes" id="UP000789702"/>
    </source>
</evidence>
<dbReference type="EMBL" id="CAJVPU010007352">
    <property type="protein sequence ID" value="CAG8571673.1"/>
    <property type="molecule type" value="Genomic_DNA"/>
</dbReference>
<dbReference type="Proteomes" id="UP000789702">
    <property type="component" value="Unassembled WGS sequence"/>
</dbReference>
<gene>
    <name evidence="1" type="ORF">DHETER_LOCUS6089</name>
</gene>
<evidence type="ECO:0000313" key="1">
    <source>
        <dbReference type="EMBL" id="CAG8571673.1"/>
    </source>
</evidence>
<proteinExistence type="predicted"/>